<dbReference type="PANTHER" id="PTHR19324">
    <property type="entry name" value="PERFORIN-LIKE PROTEIN 1"/>
    <property type="match status" value="1"/>
</dbReference>
<dbReference type="AlphaFoldDB" id="A0A6P8ISF8"/>
<dbReference type="InterPro" id="IPR031569">
    <property type="entry name" value="ApeC"/>
</dbReference>
<reference evidence="5" key="1">
    <citation type="submission" date="2025-08" db="UniProtKB">
        <authorList>
            <consortium name="RefSeq"/>
        </authorList>
    </citation>
    <scope>IDENTIFICATION</scope>
    <source>
        <tissue evidence="5">Tentacle</tissue>
    </source>
</reference>
<organism evidence="4 5">
    <name type="scientific">Actinia tenebrosa</name>
    <name type="common">Australian red waratah sea anemone</name>
    <dbReference type="NCBI Taxonomy" id="6105"/>
    <lineage>
        <taxon>Eukaryota</taxon>
        <taxon>Metazoa</taxon>
        <taxon>Cnidaria</taxon>
        <taxon>Anthozoa</taxon>
        <taxon>Hexacorallia</taxon>
        <taxon>Actiniaria</taxon>
        <taxon>Actiniidae</taxon>
        <taxon>Actinia</taxon>
    </lineage>
</organism>
<dbReference type="Proteomes" id="UP000515163">
    <property type="component" value="Unplaced"/>
</dbReference>
<gene>
    <name evidence="5" type="primary">LOC116303722</name>
</gene>
<feature type="chain" id="PRO_5027580259" evidence="2">
    <location>
        <begin position="24"/>
        <end position="532"/>
    </location>
</feature>
<evidence type="ECO:0000256" key="2">
    <source>
        <dbReference type="SAM" id="SignalP"/>
    </source>
</evidence>
<evidence type="ECO:0000256" key="1">
    <source>
        <dbReference type="SAM" id="Phobius"/>
    </source>
</evidence>
<keyword evidence="1" id="KW-0812">Transmembrane</keyword>
<dbReference type="InParanoid" id="A0A6P8ISF8"/>
<dbReference type="GeneID" id="116303722"/>
<sequence length="532" mass="61005">MKLLSKAFLVVLVELTLFVVDHQAPVLYVWHMPNPDVREVGKLETKRSEDSDDSTVFPWKRSAFRKPDFIFPRPSPPQQENKRDISLEDILIEEDKKQRSGGSDRARNIVHLKKGEHKVKKAEKPSWPAGTYGLPRPITGCPSSSGFKWETGFRFHDTEDDLTENQRSDSYHLAGKVSDDGIRQEFCMKTNPHGHGKWPDGKYCIYKKGPRCPDGMESGFVIWDDENKDNQNSAGGSLPEGRYGEDTKIEYCCSTSGDWDQQIVLPTDRPFYLFSYISNKCQKVIGMKGVSEFIKYDDEDRGNIDYEGGEYPYGIHKGEKDHMIFLCYYTPIGKTFDDTVKAEAISTIKKTKHNKKQDAENKQKKIDKLEEMEKLRSSEKMMDAFLAVTAPHREETDKSERTKTIIKTIRVPERVKDRTMSIIATSMGIILGAILLGSVVLVMILRHAKRRQEESNMADTLDEQALTFTNSSRRSSFATSDDELDIITEGDYEDELVEDQYLPSDSELKSGLELMFLKQQRHYWTKNRRPSS</sequence>
<evidence type="ECO:0000313" key="5">
    <source>
        <dbReference type="RefSeq" id="XP_031569173.1"/>
    </source>
</evidence>
<dbReference type="PANTHER" id="PTHR19324:SF33">
    <property type="entry name" value="MUCIN-5AC"/>
    <property type="match status" value="1"/>
</dbReference>
<dbReference type="Pfam" id="PF16977">
    <property type="entry name" value="ApeC"/>
    <property type="match status" value="1"/>
</dbReference>
<keyword evidence="4" id="KW-1185">Reference proteome</keyword>
<feature type="signal peptide" evidence="2">
    <location>
        <begin position="1"/>
        <end position="23"/>
    </location>
</feature>
<evidence type="ECO:0000313" key="4">
    <source>
        <dbReference type="Proteomes" id="UP000515163"/>
    </source>
</evidence>
<dbReference type="RefSeq" id="XP_031569173.1">
    <property type="nucleotide sequence ID" value="XM_031713313.1"/>
</dbReference>
<keyword evidence="1" id="KW-0472">Membrane</keyword>
<accession>A0A6P8ISF8</accession>
<dbReference type="KEGG" id="aten:116303722"/>
<keyword evidence="1" id="KW-1133">Transmembrane helix</keyword>
<feature type="transmembrane region" description="Helical" evidence="1">
    <location>
        <begin position="422"/>
        <end position="445"/>
    </location>
</feature>
<keyword evidence="2" id="KW-0732">Signal</keyword>
<proteinExistence type="predicted"/>
<dbReference type="OrthoDB" id="5954510at2759"/>
<name>A0A6P8ISF8_ACTTE</name>
<feature type="domain" description="Apextrin C-terminal" evidence="3">
    <location>
        <begin position="127"/>
        <end position="329"/>
    </location>
</feature>
<evidence type="ECO:0000259" key="3">
    <source>
        <dbReference type="Pfam" id="PF16977"/>
    </source>
</evidence>
<protein>
    <submittedName>
        <fullName evidence="5">Uncharacterized protein LOC116303722</fullName>
    </submittedName>
</protein>